<dbReference type="SUPFAM" id="SSF56112">
    <property type="entry name" value="Protein kinase-like (PK-like)"/>
    <property type="match status" value="1"/>
</dbReference>
<feature type="domain" description="Protein kinase" evidence="8">
    <location>
        <begin position="95"/>
        <end position="393"/>
    </location>
</feature>
<dbReference type="PROSITE" id="PS00107">
    <property type="entry name" value="PROTEIN_KINASE_ATP"/>
    <property type="match status" value="1"/>
</dbReference>
<dbReference type="CDD" id="cd14014">
    <property type="entry name" value="STKc_PknB_like"/>
    <property type="match status" value="1"/>
</dbReference>
<organism evidence="9 10">
    <name type="scientific">Sulfidibacter corallicola</name>
    <dbReference type="NCBI Taxonomy" id="2818388"/>
    <lineage>
        <taxon>Bacteria</taxon>
        <taxon>Pseudomonadati</taxon>
        <taxon>Acidobacteriota</taxon>
        <taxon>Holophagae</taxon>
        <taxon>Acanthopleuribacterales</taxon>
        <taxon>Acanthopleuribacteraceae</taxon>
        <taxon>Sulfidibacter</taxon>
    </lineage>
</organism>
<feature type="compositionally biased region" description="Polar residues" evidence="6">
    <location>
        <begin position="41"/>
        <end position="74"/>
    </location>
</feature>
<evidence type="ECO:0000256" key="3">
    <source>
        <dbReference type="ARBA" id="ARBA00022777"/>
    </source>
</evidence>
<evidence type="ECO:0000259" key="8">
    <source>
        <dbReference type="PROSITE" id="PS50011"/>
    </source>
</evidence>
<dbReference type="Pfam" id="PF00069">
    <property type="entry name" value="Pkinase"/>
    <property type="match status" value="1"/>
</dbReference>
<keyword evidence="1" id="KW-0808">Transferase</keyword>
<evidence type="ECO:0000313" key="9">
    <source>
        <dbReference type="EMBL" id="QTD50229.1"/>
    </source>
</evidence>
<dbReference type="Gene3D" id="1.10.510.10">
    <property type="entry name" value="Transferase(Phosphotransferase) domain 1"/>
    <property type="match status" value="1"/>
</dbReference>
<evidence type="ECO:0000256" key="7">
    <source>
        <dbReference type="SAM" id="Phobius"/>
    </source>
</evidence>
<dbReference type="InterPro" id="IPR017441">
    <property type="entry name" value="Protein_kinase_ATP_BS"/>
</dbReference>
<dbReference type="InterPro" id="IPR011009">
    <property type="entry name" value="Kinase-like_dom_sf"/>
</dbReference>
<dbReference type="EMBL" id="CP071793">
    <property type="protein sequence ID" value="QTD50229.1"/>
    <property type="molecule type" value="Genomic_DNA"/>
</dbReference>
<proteinExistence type="predicted"/>
<dbReference type="Gene3D" id="3.30.200.20">
    <property type="entry name" value="Phosphorylase Kinase, domain 1"/>
    <property type="match status" value="1"/>
</dbReference>
<dbReference type="InterPro" id="IPR008271">
    <property type="entry name" value="Ser/Thr_kinase_AS"/>
</dbReference>
<keyword evidence="10" id="KW-1185">Reference proteome</keyword>
<dbReference type="SMART" id="SM00220">
    <property type="entry name" value="S_TKc"/>
    <property type="match status" value="1"/>
</dbReference>
<evidence type="ECO:0000256" key="2">
    <source>
        <dbReference type="ARBA" id="ARBA00022741"/>
    </source>
</evidence>
<feature type="binding site" evidence="5">
    <location>
        <position position="125"/>
    </location>
    <ligand>
        <name>ATP</name>
        <dbReference type="ChEBI" id="CHEBI:30616"/>
    </ligand>
</feature>
<feature type="region of interest" description="Disordered" evidence="6">
    <location>
        <begin position="38"/>
        <end position="80"/>
    </location>
</feature>
<protein>
    <submittedName>
        <fullName evidence="9">Serine/threonine protein kinase</fullName>
    </submittedName>
</protein>
<accession>A0A8A4TJM0</accession>
<sequence>MEKQFADIVEKARTLSGEERTAYLDSVCAGDPDLTRKVQERLTSISETTPTPEGSPDTMTSLPPDSDTNPTLSRNKFAGSPDFASPLIGSQIGPYRLEESLGEGGMGLVFLALQEEPVRRHVAIKIIKPGLASNEIMRRFAAEEQALAMMNHRNIAKMYEAGMTDQGLSYFVMEHVPGKPITRYCDDHQLPTRSRLELFTQVCAAIQHAHQKGIIHRDIKPSNILVTETDGGPEVKVIDFGIAKALHASLTQQTLETEIGQVIGTLEYMSPEQANFSTRDIDTRSDVYSLGVLLHELITGKKPLSIKDLETPNLFAIQRMILEGEPKKPSTLISRQAGPEVEAIAKCRGTSIDELKRSIDGDLDWILLKALDKDRSHRYQSPQGLKEDMVRYLDGQVVLAGSPSTWYRFKKYARRHRVVVAFAGLILAALVSTFFGISHGLIQAREANAKAETTIALLEELLVSVEPEREGPNLKVTTLLDSFESRLAQVTDRDVKTRLSKTFAKTYNMLGEDEKAVALYRSVLETLDPSRAADHLAIIRVENQMYRVLLEGTPTNAIKDQIHAVVAKSTSWLGLTHAETLVASWNLAAINNKLGLNDEAYIQAQSVLSHCKKVYSPFHPETIRTMMLLSSILTELGRPDASLEMEKDILAMCHRAYGAEHPKTLTAKSNYASGLYERGAYLEAYELFQECLPQVTRVFGEDHPQTVAVAENLALTYSLFGQYEEALALFEGLLASSIRKVGEHHIQTLWIKESLADVYSDAGRYEEALALIEQTFAQWTRELGADHPETLWSQENLALIYADMGRFEEAIRTQTTVVRARKNLLGEAHPDVHYSLALLRMFEAHADTAKALARFDQAFAQVQLADERFSALLTLVQLLRRVDREEHAGPYYAQLFDLFKDTIGFRQPRAQTFLQHYHAFCVKQGQAEKAEQLQGLMEE</sequence>
<gene>
    <name evidence="9" type="ORF">J3U87_31980</name>
</gene>
<dbReference type="RefSeq" id="WP_237379858.1">
    <property type="nucleotide sequence ID" value="NZ_CP071793.1"/>
</dbReference>
<dbReference type="SUPFAM" id="SSF48452">
    <property type="entry name" value="TPR-like"/>
    <property type="match status" value="3"/>
</dbReference>
<keyword evidence="7" id="KW-1133">Transmembrane helix</keyword>
<dbReference type="Pfam" id="PF13424">
    <property type="entry name" value="TPR_12"/>
    <property type="match status" value="3"/>
</dbReference>
<evidence type="ECO:0000256" key="6">
    <source>
        <dbReference type="SAM" id="MobiDB-lite"/>
    </source>
</evidence>
<dbReference type="PANTHER" id="PTHR43289">
    <property type="entry name" value="MITOGEN-ACTIVATED PROTEIN KINASE KINASE KINASE 20-RELATED"/>
    <property type="match status" value="1"/>
</dbReference>
<dbReference type="KEGG" id="scor:J3U87_31980"/>
<keyword evidence="9" id="KW-0723">Serine/threonine-protein kinase</keyword>
<keyword evidence="7" id="KW-0812">Transmembrane</keyword>
<keyword evidence="7" id="KW-0472">Membrane</keyword>
<reference evidence="9" key="1">
    <citation type="submission" date="2021-03" db="EMBL/GenBank/DDBJ databases">
        <title>Acanthopleuribacteraceae sp. M133.</title>
        <authorList>
            <person name="Wang G."/>
        </authorList>
    </citation>
    <scope>NUCLEOTIDE SEQUENCE</scope>
    <source>
        <strain evidence="9">M133</strain>
    </source>
</reference>
<evidence type="ECO:0000256" key="4">
    <source>
        <dbReference type="ARBA" id="ARBA00022840"/>
    </source>
</evidence>
<evidence type="ECO:0000256" key="5">
    <source>
        <dbReference type="PROSITE-ProRule" id="PRU10141"/>
    </source>
</evidence>
<evidence type="ECO:0000256" key="1">
    <source>
        <dbReference type="ARBA" id="ARBA00022679"/>
    </source>
</evidence>
<keyword evidence="4 5" id="KW-0067">ATP-binding</keyword>
<dbReference type="GO" id="GO:0004674">
    <property type="term" value="F:protein serine/threonine kinase activity"/>
    <property type="evidence" value="ECO:0007669"/>
    <property type="project" value="UniProtKB-KW"/>
</dbReference>
<evidence type="ECO:0000313" key="10">
    <source>
        <dbReference type="Proteomes" id="UP000663929"/>
    </source>
</evidence>
<dbReference type="GO" id="GO:0005524">
    <property type="term" value="F:ATP binding"/>
    <property type="evidence" value="ECO:0007669"/>
    <property type="project" value="UniProtKB-UniRule"/>
</dbReference>
<dbReference type="InterPro" id="IPR011990">
    <property type="entry name" value="TPR-like_helical_dom_sf"/>
</dbReference>
<keyword evidence="2 5" id="KW-0547">Nucleotide-binding</keyword>
<dbReference type="Gene3D" id="1.25.40.10">
    <property type="entry name" value="Tetratricopeptide repeat domain"/>
    <property type="match status" value="2"/>
</dbReference>
<name>A0A8A4TJM0_SULCO</name>
<dbReference type="PANTHER" id="PTHR43289:SF6">
    <property type="entry name" value="SERINE_THREONINE-PROTEIN KINASE NEKL-3"/>
    <property type="match status" value="1"/>
</dbReference>
<dbReference type="InterPro" id="IPR000719">
    <property type="entry name" value="Prot_kinase_dom"/>
</dbReference>
<dbReference type="AlphaFoldDB" id="A0A8A4TJM0"/>
<dbReference type="PROSITE" id="PS50011">
    <property type="entry name" value="PROTEIN_KINASE_DOM"/>
    <property type="match status" value="1"/>
</dbReference>
<keyword evidence="3 9" id="KW-0418">Kinase</keyword>
<feature type="transmembrane region" description="Helical" evidence="7">
    <location>
        <begin position="418"/>
        <end position="442"/>
    </location>
</feature>
<dbReference type="PROSITE" id="PS00108">
    <property type="entry name" value="PROTEIN_KINASE_ST"/>
    <property type="match status" value="1"/>
</dbReference>
<dbReference type="Proteomes" id="UP000663929">
    <property type="component" value="Chromosome"/>
</dbReference>